<evidence type="ECO:0000313" key="2">
    <source>
        <dbReference type="Proteomes" id="UP000234333"/>
    </source>
</evidence>
<evidence type="ECO:0000313" key="1">
    <source>
        <dbReference type="EMBL" id="SMX62886.1"/>
    </source>
</evidence>
<dbReference type="Proteomes" id="UP000234333">
    <property type="component" value="Unassembled WGS sequence"/>
</dbReference>
<protein>
    <submittedName>
        <fullName evidence="1">Uncharacterized protein</fullName>
    </submittedName>
</protein>
<reference evidence="1 2" key="1">
    <citation type="submission" date="2017-03" db="EMBL/GenBank/DDBJ databases">
        <authorList>
            <person name="Afonso C.L."/>
            <person name="Miller P.J."/>
            <person name="Scott M.A."/>
            <person name="Spackman E."/>
            <person name="Goraichik I."/>
            <person name="Dimitrov K.M."/>
            <person name="Suarez D.L."/>
            <person name="Swayne D.E."/>
        </authorList>
    </citation>
    <scope>NUCLEOTIDE SEQUENCE [LARGE SCALE GENOMIC DNA]</scope>
    <source>
        <strain evidence="1 2">CIP 102111</strain>
    </source>
</reference>
<gene>
    <name evidence="1" type="ORF">BC102111_00045</name>
</gene>
<sequence>MERLSERNDVEFSAGWVPLFELRRFHVQALACGDGGHARIGFDRKDIAPSLP</sequence>
<organism evidence="1 2">
    <name type="scientific">Brevibacterium casei CIP 102111</name>
    <dbReference type="NCBI Taxonomy" id="1255625"/>
    <lineage>
        <taxon>Bacteria</taxon>
        <taxon>Bacillati</taxon>
        <taxon>Actinomycetota</taxon>
        <taxon>Actinomycetes</taxon>
        <taxon>Micrococcales</taxon>
        <taxon>Brevibacteriaceae</taxon>
        <taxon>Brevibacterium</taxon>
    </lineage>
</organism>
<dbReference type="AlphaFoldDB" id="A0A2H1HJ45"/>
<dbReference type="EMBL" id="FXZC01000001">
    <property type="protein sequence ID" value="SMX62886.1"/>
    <property type="molecule type" value="Genomic_DNA"/>
</dbReference>
<accession>A0A2H1HJ45</accession>
<proteinExistence type="predicted"/>
<name>A0A2H1HJ45_9MICO</name>